<name>A0A7S0WZA6_9CHLO</name>
<dbReference type="Gene3D" id="1.25.40.20">
    <property type="entry name" value="Ankyrin repeat-containing domain"/>
    <property type="match status" value="1"/>
</dbReference>
<dbReference type="SUPFAM" id="SSF48403">
    <property type="entry name" value="Ankyrin repeat"/>
    <property type="match status" value="1"/>
</dbReference>
<dbReference type="GO" id="GO:0009941">
    <property type="term" value="C:chloroplast envelope"/>
    <property type="evidence" value="ECO:0007669"/>
    <property type="project" value="TreeGrafter"/>
</dbReference>
<sequence>MSILAATSARAAVCTRATKAPVSRVFVPSRIAPARGSIQQKRQVEVRFFKFGKNGVDAEKAGIVGSQGRDEFDYDDLEAYFNYMGFLAVEGTYDNMEKLLKHAGHPIDAILVLACIENDTPKVAEILEAGANINVTSLEGKRPIEIAQKPELLALLKEYEAKAPVKA</sequence>
<dbReference type="InterPro" id="IPR044242">
    <property type="entry name" value="LTD-like"/>
</dbReference>
<proteinExistence type="predicted"/>
<dbReference type="EMBL" id="HBFB01030030">
    <property type="protein sequence ID" value="CAD8692581.1"/>
    <property type="molecule type" value="Transcribed_RNA"/>
</dbReference>
<accession>A0A7S0WZA6</accession>
<dbReference type="InterPro" id="IPR036770">
    <property type="entry name" value="Ankyrin_rpt-contain_sf"/>
</dbReference>
<dbReference type="PANTHER" id="PTHR47317:SF1">
    <property type="entry name" value="PROTEIN LHCP TRANSLOCATION DEFECT"/>
    <property type="match status" value="1"/>
</dbReference>
<dbReference type="GO" id="GO:0006886">
    <property type="term" value="P:intracellular protein transport"/>
    <property type="evidence" value="ECO:0007669"/>
    <property type="project" value="InterPro"/>
</dbReference>
<dbReference type="GO" id="GO:0009570">
    <property type="term" value="C:chloroplast stroma"/>
    <property type="evidence" value="ECO:0007669"/>
    <property type="project" value="InterPro"/>
</dbReference>
<organism evidence="1">
    <name type="scientific">Chlamydomonas leiostraca</name>
    <dbReference type="NCBI Taxonomy" id="1034604"/>
    <lineage>
        <taxon>Eukaryota</taxon>
        <taxon>Viridiplantae</taxon>
        <taxon>Chlorophyta</taxon>
        <taxon>core chlorophytes</taxon>
        <taxon>Chlorophyceae</taxon>
        <taxon>CS clade</taxon>
        <taxon>Chlamydomonadales</taxon>
        <taxon>Chlamydomonadaceae</taxon>
        <taxon>Chlamydomonas</taxon>
    </lineage>
</organism>
<dbReference type="AlphaFoldDB" id="A0A7S0WZA6"/>
<protein>
    <submittedName>
        <fullName evidence="1">Uncharacterized protein</fullName>
    </submittedName>
</protein>
<dbReference type="GO" id="GO:0090391">
    <property type="term" value="P:granum assembly"/>
    <property type="evidence" value="ECO:0007669"/>
    <property type="project" value="InterPro"/>
</dbReference>
<evidence type="ECO:0000313" key="1">
    <source>
        <dbReference type="EMBL" id="CAD8692581.1"/>
    </source>
</evidence>
<reference evidence="1" key="1">
    <citation type="submission" date="2021-01" db="EMBL/GenBank/DDBJ databases">
        <authorList>
            <person name="Corre E."/>
            <person name="Pelletier E."/>
            <person name="Niang G."/>
            <person name="Scheremetjew M."/>
            <person name="Finn R."/>
            <person name="Kale V."/>
            <person name="Holt S."/>
            <person name="Cochrane G."/>
            <person name="Meng A."/>
            <person name="Brown T."/>
            <person name="Cohen L."/>
        </authorList>
    </citation>
    <scope>NUCLEOTIDE SEQUENCE</scope>
    <source>
        <strain evidence="1">SAG 11-49</strain>
    </source>
</reference>
<gene>
    <name evidence="1" type="ORF">CLEI1391_LOCUS16764</name>
</gene>
<dbReference type="PANTHER" id="PTHR47317">
    <property type="entry name" value="PROTEIN LHCP TRANSLOCATION DEFECT"/>
    <property type="match status" value="1"/>
</dbReference>